<evidence type="ECO:0000259" key="9">
    <source>
        <dbReference type="Pfam" id="PF01120"/>
    </source>
</evidence>
<dbReference type="RefSeq" id="WP_145672071.1">
    <property type="nucleotide sequence ID" value="NZ_VIWO01000007.1"/>
</dbReference>
<dbReference type="PANTHER" id="PTHR10030:SF37">
    <property type="entry name" value="ALPHA-L-FUCOSIDASE-RELATED"/>
    <property type="match status" value="1"/>
</dbReference>
<dbReference type="EC" id="3.2.1.51" evidence="3"/>
<feature type="site" description="May be important for catalysis" evidence="7">
    <location>
        <position position="264"/>
    </location>
</feature>
<evidence type="ECO:0000256" key="7">
    <source>
        <dbReference type="PIRSR" id="PIRSR001092-1"/>
    </source>
</evidence>
<dbReference type="GO" id="GO:0005764">
    <property type="term" value="C:lysosome"/>
    <property type="evidence" value="ECO:0007669"/>
    <property type="project" value="TreeGrafter"/>
</dbReference>
<dbReference type="GO" id="GO:0006004">
    <property type="term" value="P:fucose metabolic process"/>
    <property type="evidence" value="ECO:0007669"/>
    <property type="project" value="InterPro"/>
</dbReference>
<dbReference type="Pfam" id="PF01120">
    <property type="entry name" value="Alpha_L_fucos"/>
    <property type="match status" value="1"/>
</dbReference>
<organism evidence="10 11">
    <name type="scientific">Chitinophaga polysaccharea</name>
    <dbReference type="NCBI Taxonomy" id="1293035"/>
    <lineage>
        <taxon>Bacteria</taxon>
        <taxon>Pseudomonadati</taxon>
        <taxon>Bacteroidota</taxon>
        <taxon>Chitinophagia</taxon>
        <taxon>Chitinophagales</taxon>
        <taxon>Chitinophagaceae</taxon>
        <taxon>Chitinophaga</taxon>
    </lineage>
</organism>
<name>A0A561PGK5_9BACT</name>
<dbReference type="Proteomes" id="UP000320811">
    <property type="component" value="Unassembled WGS sequence"/>
</dbReference>
<evidence type="ECO:0000256" key="5">
    <source>
        <dbReference type="ARBA" id="ARBA00022801"/>
    </source>
</evidence>
<dbReference type="PRINTS" id="PR00741">
    <property type="entry name" value="GLHYDRLASE29"/>
</dbReference>
<feature type="chain" id="PRO_5022234691" description="alpha-L-fucosidase" evidence="8">
    <location>
        <begin position="21"/>
        <end position="446"/>
    </location>
</feature>
<dbReference type="InterPro" id="IPR000933">
    <property type="entry name" value="Glyco_hydro_29"/>
</dbReference>
<dbReference type="SMART" id="SM00812">
    <property type="entry name" value="Alpha_L_fucos"/>
    <property type="match status" value="1"/>
</dbReference>
<feature type="signal peptide" evidence="8">
    <location>
        <begin position="1"/>
        <end position="20"/>
    </location>
</feature>
<evidence type="ECO:0000256" key="8">
    <source>
        <dbReference type="SAM" id="SignalP"/>
    </source>
</evidence>
<dbReference type="GO" id="GO:0004560">
    <property type="term" value="F:alpha-L-fucosidase activity"/>
    <property type="evidence" value="ECO:0007669"/>
    <property type="project" value="InterPro"/>
</dbReference>
<sequence>MKRLLVLGVLATQLFTAASAQEKTSPEEIKEKMQWFADAKLGIFIHWGIYSVNGIDESWSFHNKKISYPDYMRQLKGFTASNYDPQAWADLIKESGARYAVMTTKHHDGVALWDSKYSKLNVAKSTPAKRDVLTPFFAALRRDSIKCGAYFSLIDWSYPDYPQFLKDSNRYDIKAQPERWKKFLGFYEGQMAEVMNKFNPDLWWFDGDWEHSAEEWEAPKMRKMLTDHNPNTIINGRLQGYGDYDTPEQNFPVTRPHFHWWELCMTINNNWGWQPQDTNWKTPYEIITIFADAVANGGNLLLDIGPRADGSIPDEEVHLLKELGAWNKRNGEAIFNTIGGIPQGHFYGPTTLSKDSTTLYLFLASKTSGPIMVKGLSNKIESITVLGNNTPLSHKIVGKISWSPVPGLVYIDVPEQVQDKYVTVLKVKLDKAVKLYRGKGGFLTNE</sequence>
<evidence type="ECO:0000256" key="4">
    <source>
        <dbReference type="ARBA" id="ARBA00022729"/>
    </source>
</evidence>
<feature type="domain" description="Glycoside hydrolase family 29 N-terminal" evidence="9">
    <location>
        <begin position="20"/>
        <end position="332"/>
    </location>
</feature>
<keyword evidence="6" id="KW-0326">Glycosidase</keyword>
<dbReference type="AlphaFoldDB" id="A0A561PGK5"/>
<dbReference type="OrthoDB" id="107551at2"/>
<dbReference type="InterPro" id="IPR057739">
    <property type="entry name" value="Glyco_hydro_29_N"/>
</dbReference>
<dbReference type="EMBL" id="VIWO01000007">
    <property type="protein sequence ID" value="TWF37190.1"/>
    <property type="molecule type" value="Genomic_DNA"/>
</dbReference>
<keyword evidence="5" id="KW-0378">Hydrolase</keyword>
<evidence type="ECO:0000256" key="6">
    <source>
        <dbReference type="ARBA" id="ARBA00023295"/>
    </source>
</evidence>
<dbReference type="GO" id="GO:0016139">
    <property type="term" value="P:glycoside catabolic process"/>
    <property type="evidence" value="ECO:0007669"/>
    <property type="project" value="TreeGrafter"/>
</dbReference>
<dbReference type="PANTHER" id="PTHR10030">
    <property type="entry name" value="ALPHA-L-FUCOSIDASE"/>
    <property type="match status" value="1"/>
</dbReference>
<dbReference type="PIRSF" id="PIRSF001092">
    <property type="entry name" value="Alpha-L-fucosidase"/>
    <property type="match status" value="1"/>
</dbReference>
<dbReference type="InterPro" id="IPR017853">
    <property type="entry name" value="GH"/>
</dbReference>
<evidence type="ECO:0000256" key="3">
    <source>
        <dbReference type="ARBA" id="ARBA00012662"/>
    </source>
</evidence>
<gene>
    <name evidence="10" type="ORF">FHW36_107116</name>
</gene>
<protein>
    <recommendedName>
        <fullName evidence="3">alpha-L-fucosidase</fullName>
        <ecNumber evidence="3">3.2.1.51</ecNumber>
    </recommendedName>
</protein>
<evidence type="ECO:0000256" key="1">
    <source>
        <dbReference type="ARBA" id="ARBA00004071"/>
    </source>
</evidence>
<comment type="similarity">
    <text evidence="2">Belongs to the glycosyl hydrolase 29 family.</text>
</comment>
<keyword evidence="4 8" id="KW-0732">Signal</keyword>
<dbReference type="Gene3D" id="3.20.20.80">
    <property type="entry name" value="Glycosidases"/>
    <property type="match status" value="1"/>
</dbReference>
<dbReference type="SUPFAM" id="SSF51445">
    <property type="entry name" value="(Trans)glycosidases"/>
    <property type="match status" value="1"/>
</dbReference>
<evidence type="ECO:0000256" key="2">
    <source>
        <dbReference type="ARBA" id="ARBA00007951"/>
    </source>
</evidence>
<comment type="function">
    <text evidence="1">Alpha-L-fucosidase is responsible for hydrolyzing the alpha-1,6-linked fucose joined to the reducing-end N-acetylglucosamine of the carbohydrate moieties of glycoproteins.</text>
</comment>
<evidence type="ECO:0000313" key="11">
    <source>
        <dbReference type="Proteomes" id="UP000320811"/>
    </source>
</evidence>
<comment type="caution">
    <text evidence="10">The sequence shown here is derived from an EMBL/GenBank/DDBJ whole genome shotgun (WGS) entry which is preliminary data.</text>
</comment>
<keyword evidence="11" id="KW-1185">Reference proteome</keyword>
<proteinExistence type="inferred from homology"/>
<reference evidence="10 11" key="1">
    <citation type="submission" date="2019-06" db="EMBL/GenBank/DDBJ databases">
        <title>Sorghum-associated microbial communities from plants grown in Nebraska, USA.</title>
        <authorList>
            <person name="Schachtman D."/>
        </authorList>
    </citation>
    <scope>NUCLEOTIDE SEQUENCE [LARGE SCALE GENOMIC DNA]</scope>
    <source>
        <strain evidence="10 11">1209</strain>
    </source>
</reference>
<evidence type="ECO:0000313" key="10">
    <source>
        <dbReference type="EMBL" id="TWF37190.1"/>
    </source>
</evidence>
<accession>A0A561PGK5</accession>
<dbReference type="InterPro" id="IPR016286">
    <property type="entry name" value="FUC_metazoa-typ"/>
</dbReference>